<keyword evidence="2" id="KW-1185">Reference proteome</keyword>
<dbReference type="EMBL" id="JBJURJ010000024">
    <property type="protein sequence ID" value="MFM9331927.1"/>
    <property type="molecule type" value="Genomic_DNA"/>
</dbReference>
<name>A0ACC7P5I2_9BACL</name>
<proteinExistence type="predicted"/>
<organism evidence="1 2">
    <name type="scientific">Paenibacillus mesotrionivorans</name>
    <dbReference type="NCBI Taxonomy" id="3160968"/>
    <lineage>
        <taxon>Bacteria</taxon>
        <taxon>Bacillati</taxon>
        <taxon>Bacillota</taxon>
        <taxon>Bacilli</taxon>
        <taxon>Bacillales</taxon>
        <taxon>Paenibacillaceae</taxon>
        <taxon>Paenibacillus</taxon>
    </lineage>
</organism>
<sequence>MPSEEQLGRENKPKSMIPPVLVGLAACGSLFEVIRSLQPPPMIVFLSCCALLVPWLLYTHFSHSANLAKERGFAAVYRELIDQVNDAILVISAKSPHRILECNQAASVWLGYSYDELLNVDAEKIADVSQVVELMKRKVTPGSAQAEYREIHYRTKDGRLVPAEVNIRMIRLQGQRALLAIGRDLTERKRMENRIRHMAYYDDLTGLPNRRLFREKLEEVMVAARAHNGGAAVLYLDIDRFKLVNDSFGHDYGDMLLMQVAERFVRCIGDEDFVARTEGDEFAMFYAGITAKEQLEQLAEGIYHSLEQPFQIGQFQIHITASIGIAHYLGEQGETADLMMKYADIALSRAKETGKNTHQIFNSDMNKISLTKLTLESELRHAIRNNEFMLVYQPQIHLETGSVVGMEALIRWNHPLRGLVSPGDFIPIAEETGLIVPIGEWVLMEACRQNKQWQDVGLPAVPVSVNLSMRQFLQHDLKGKIHAVLEDTQLPARFLELEITESMTMDVEFATSSLRELKSLGVQISIDDFGTGYSSLHFLKKFPIDKLKIDRSFVRDVMCDPNDAAIVATIISMTHHLNLLVIAEGVETREQMHFLRDNQCNLIQGYWYSPPLPAQDMQNILRQSHPLPA</sequence>
<evidence type="ECO:0000313" key="1">
    <source>
        <dbReference type="EMBL" id="MFM9331927.1"/>
    </source>
</evidence>
<dbReference type="Proteomes" id="UP001631969">
    <property type="component" value="Unassembled WGS sequence"/>
</dbReference>
<evidence type="ECO:0000313" key="2">
    <source>
        <dbReference type="Proteomes" id="UP001631969"/>
    </source>
</evidence>
<gene>
    <name evidence="1" type="ORF">ACI1P1_26885</name>
</gene>
<reference evidence="1" key="1">
    <citation type="submission" date="2024-12" db="EMBL/GenBank/DDBJ databases">
        <authorList>
            <person name="Wu N."/>
        </authorList>
    </citation>
    <scope>NUCLEOTIDE SEQUENCE</scope>
    <source>
        <strain evidence="1">P15</strain>
    </source>
</reference>
<accession>A0ACC7P5I2</accession>
<comment type="caution">
    <text evidence="1">The sequence shown here is derived from an EMBL/GenBank/DDBJ whole genome shotgun (WGS) entry which is preliminary data.</text>
</comment>
<protein>
    <submittedName>
        <fullName evidence="1">EAL domain-containing protein</fullName>
    </submittedName>
</protein>